<evidence type="ECO:0000313" key="2">
    <source>
        <dbReference type="Proteomes" id="UP000198211"/>
    </source>
</evidence>
<dbReference type="EMBL" id="NBNE01002123">
    <property type="protein sequence ID" value="OWZ11447.1"/>
    <property type="molecule type" value="Genomic_DNA"/>
</dbReference>
<keyword evidence="2" id="KW-1185">Reference proteome</keyword>
<name>A0A225W359_9STRA</name>
<accession>A0A225W359</accession>
<comment type="caution">
    <text evidence="1">The sequence shown here is derived from an EMBL/GenBank/DDBJ whole genome shotgun (WGS) entry which is preliminary data.</text>
</comment>
<gene>
    <name evidence="1" type="ORF">PHMEG_00015533</name>
</gene>
<proteinExistence type="predicted"/>
<evidence type="ECO:0008006" key="3">
    <source>
        <dbReference type="Google" id="ProtNLM"/>
    </source>
</evidence>
<protein>
    <recommendedName>
        <fullName evidence="3">RxLR effector protein</fullName>
    </recommendedName>
</protein>
<dbReference type="Proteomes" id="UP000198211">
    <property type="component" value="Unassembled WGS sequence"/>
</dbReference>
<reference evidence="2" key="1">
    <citation type="submission" date="2017-03" db="EMBL/GenBank/DDBJ databases">
        <title>Phytopthora megakarya and P. palmivora, two closely related causual agents of cacao black pod achieved similar genome size and gene model numbers by different mechanisms.</title>
        <authorList>
            <person name="Ali S."/>
            <person name="Shao J."/>
            <person name="Larry D.J."/>
            <person name="Kronmiller B."/>
            <person name="Shen D."/>
            <person name="Strem M.D."/>
            <person name="Melnick R.L."/>
            <person name="Guiltinan M.J."/>
            <person name="Tyler B.M."/>
            <person name="Meinhardt L.W."/>
            <person name="Bailey B.A."/>
        </authorList>
    </citation>
    <scope>NUCLEOTIDE SEQUENCE [LARGE SCALE GENOMIC DNA]</scope>
    <source>
        <strain evidence="2">zdho120</strain>
    </source>
</reference>
<organism evidence="1 2">
    <name type="scientific">Phytophthora megakarya</name>
    <dbReference type="NCBI Taxonomy" id="4795"/>
    <lineage>
        <taxon>Eukaryota</taxon>
        <taxon>Sar</taxon>
        <taxon>Stramenopiles</taxon>
        <taxon>Oomycota</taxon>
        <taxon>Peronosporomycetes</taxon>
        <taxon>Peronosporales</taxon>
        <taxon>Peronosporaceae</taxon>
        <taxon>Phytophthora</taxon>
    </lineage>
</organism>
<evidence type="ECO:0000313" key="1">
    <source>
        <dbReference type="EMBL" id="OWZ11447.1"/>
    </source>
</evidence>
<sequence length="57" mass="6702">MTTKVVYREYIFNSWRSRLANLSGAASYTKNQGMTDDVIAVFKEAYKEYLVKHPFFD</sequence>
<dbReference type="AlphaFoldDB" id="A0A225W359"/>